<dbReference type="Pfam" id="PF00582">
    <property type="entry name" value="Usp"/>
    <property type="match status" value="2"/>
</dbReference>
<dbReference type="Gene3D" id="3.40.50.620">
    <property type="entry name" value="HUPs"/>
    <property type="match status" value="2"/>
</dbReference>
<sequence length="295" mass="30355">MNSNTGAPVVVGVDGSTTALDAVRLAAREAALRQRPLKVVHAFIWPLMNVPLGPSAFGPPEGGLRNQAERIVAEAVAEAEKAVPGLTVTGEVVDGASTPVLLAAARDAALTVLGNRGLGGFGGLLLGSTSTQVAEYADGPVLVVRGEERTDGPVVVGVDGSELSELAVAFAAEEAARRQTRLVAVHAWLNPAPVGPGDVLPLVYDVDALRSEEERVLAEAVAGLAERYPQLTVEQRLVRGAPKRVLVQESAEAQLVVVGARGHGGLAGMLLGSVSHAVLHQAHCPVVVVRPTGSH</sequence>
<keyword evidence="4" id="KW-1185">Reference proteome</keyword>
<accession>A0ABS3VW51</accession>
<feature type="domain" description="UspA" evidence="2">
    <location>
        <begin position="153"/>
        <end position="290"/>
    </location>
</feature>
<dbReference type="PRINTS" id="PR01438">
    <property type="entry name" value="UNVRSLSTRESS"/>
</dbReference>
<evidence type="ECO:0000259" key="2">
    <source>
        <dbReference type="Pfam" id="PF00582"/>
    </source>
</evidence>
<feature type="domain" description="UspA" evidence="2">
    <location>
        <begin position="9"/>
        <end position="145"/>
    </location>
</feature>
<evidence type="ECO:0000313" key="3">
    <source>
        <dbReference type="EMBL" id="MBO4208767.1"/>
    </source>
</evidence>
<dbReference type="SUPFAM" id="SSF52402">
    <property type="entry name" value="Adenine nucleotide alpha hydrolases-like"/>
    <property type="match status" value="2"/>
</dbReference>
<comment type="similarity">
    <text evidence="1">Belongs to the universal stress protein A family.</text>
</comment>
<dbReference type="InterPro" id="IPR006016">
    <property type="entry name" value="UspA"/>
</dbReference>
<name>A0ABS3VW51_MICEH</name>
<dbReference type="PANTHER" id="PTHR46553:SF3">
    <property type="entry name" value="ADENINE NUCLEOTIDE ALPHA HYDROLASES-LIKE SUPERFAMILY PROTEIN"/>
    <property type="match status" value="1"/>
</dbReference>
<dbReference type="InterPro" id="IPR014729">
    <property type="entry name" value="Rossmann-like_a/b/a_fold"/>
</dbReference>
<evidence type="ECO:0000313" key="4">
    <source>
        <dbReference type="Proteomes" id="UP000823521"/>
    </source>
</evidence>
<proteinExistence type="inferred from homology"/>
<evidence type="ECO:0000256" key="1">
    <source>
        <dbReference type="ARBA" id="ARBA00008791"/>
    </source>
</evidence>
<dbReference type="RefSeq" id="WP_208815749.1">
    <property type="nucleotide sequence ID" value="NZ_WVUH01000227.1"/>
</dbReference>
<dbReference type="EMBL" id="WVUH01000227">
    <property type="protein sequence ID" value="MBO4208767.1"/>
    <property type="molecule type" value="Genomic_DNA"/>
</dbReference>
<reference evidence="3 4" key="1">
    <citation type="submission" date="2019-12" db="EMBL/GenBank/DDBJ databases">
        <title>Whole genome sequencing of endophytic Actinobacterium Micromonospora sp. MPMI6T.</title>
        <authorList>
            <person name="Evv R."/>
            <person name="Podile A.R."/>
        </authorList>
    </citation>
    <scope>NUCLEOTIDE SEQUENCE [LARGE SCALE GENOMIC DNA]</scope>
    <source>
        <strain evidence="3 4">MPMI6</strain>
    </source>
</reference>
<dbReference type="Proteomes" id="UP000823521">
    <property type="component" value="Unassembled WGS sequence"/>
</dbReference>
<dbReference type="InterPro" id="IPR006015">
    <property type="entry name" value="Universal_stress_UspA"/>
</dbReference>
<comment type="caution">
    <text evidence="3">The sequence shown here is derived from an EMBL/GenBank/DDBJ whole genome shotgun (WGS) entry which is preliminary data.</text>
</comment>
<protein>
    <submittedName>
        <fullName evidence="3">Universal stress protein</fullName>
    </submittedName>
</protein>
<gene>
    <name evidence="3" type="ORF">GSF22_22545</name>
</gene>
<dbReference type="PANTHER" id="PTHR46553">
    <property type="entry name" value="ADENINE NUCLEOTIDE ALPHA HYDROLASES-LIKE SUPERFAMILY PROTEIN"/>
    <property type="match status" value="1"/>
</dbReference>
<organism evidence="3 4">
    <name type="scientific">Micromonospora echinofusca</name>
    <dbReference type="NCBI Taxonomy" id="47858"/>
    <lineage>
        <taxon>Bacteria</taxon>
        <taxon>Bacillati</taxon>
        <taxon>Actinomycetota</taxon>
        <taxon>Actinomycetes</taxon>
        <taxon>Micromonosporales</taxon>
        <taxon>Micromonosporaceae</taxon>
        <taxon>Micromonospora</taxon>
    </lineage>
</organism>